<dbReference type="GO" id="GO:0005789">
    <property type="term" value="C:endoplasmic reticulum membrane"/>
    <property type="evidence" value="ECO:0007669"/>
    <property type="project" value="TreeGrafter"/>
</dbReference>
<evidence type="ECO:0000256" key="2">
    <source>
        <dbReference type="ARBA" id="ARBA00022692"/>
    </source>
</evidence>
<dbReference type="eggNOG" id="KOG3845">
    <property type="taxonomic scope" value="Eukaryota"/>
</dbReference>
<dbReference type="Pfam" id="PF10457">
    <property type="entry name" value="MENTAL"/>
    <property type="match status" value="1"/>
</dbReference>
<dbReference type="InterPro" id="IPR051869">
    <property type="entry name" value="STARD3"/>
</dbReference>
<reference evidence="8 9" key="1">
    <citation type="journal article" date="2014" name="Nat. Commun.">
        <title>Molecular traces of alternative social organization in a termite genome.</title>
        <authorList>
            <person name="Terrapon N."/>
            <person name="Li C."/>
            <person name="Robertson H.M."/>
            <person name="Ji L."/>
            <person name="Meng X."/>
            <person name="Booth W."/>
            <person name="Chen Z."/>
            <person name="Childers C.P."/>
            <person name="Glastad K.M."/>
            <person name="Gokhale K."/>
            <person name="Gowin J."/>
            <person name="Gronenberg W."/>
            <person name="Hermansen R.A."/>
            <person name="Hu H."/>
            <person name="Hunt B.G."/>
            <person name="Huylmans A.K."/>
            <person name="Khalil S.M."/>
            <person name="Mitchell R.D."/>
            <person name="Munoz-Torres M.C."/>
            <person name="Mustard J.A."/>
            <person name="Pan H."/>
            <person name="Reese J.T."/>
            <person name="Scharf M.E."/>
            <person name="Sun F."/>
            <person name="Vogel H."/>
            <person name="Xiao J."/>
            <person name="Yang W."/>
            <person name="Yang Z."/>
            <person name="Yang Z."/>
            <person name="Zhou J."/>
            <person name="Zhu J."/>
            <person name="Brent C.S."/>
            <person name="Elsik C.G."/>
            <person name="Goodisman M.A."/>
            <person name="Liberles D.A."/>
            <person name="Roe R.M."/>
            <person name="Vargo E.L."/>
            <person name="Vilcinskas A."/>
            <person name="Wang J."/>
            <person name="Bornberg-Bauer E."/>
            <person name="Korb J."/>
            <person name="Zhang G."/>
            <person name="Liebig J."/>
        </authorList>
    </citation>
    <scope>NUCLEOTIDE SEQUENCE [LARGE SCALE GENOMIC DNA]</scope>
    <source>
        <tissue evidence="8">Whole organism</tissue>
    </source>
</reference>
<evidence type="ECO:0000259" key="6">
    <source>
        <dbReference type="PROSITE" id="PS50848"/>
    </source>
</evidence>
<feature type="region of interest" description="Disordered" evidence="4">
    <location>
        <begin position="230"/>
        <end position="256"/>
    </location>
</feature>
<feature type="domain" description="MENTAL" evidence="7">
    <location>
        <begin position="54"/>
        <end position="228"/>
    </location>
</feature>
<comment type="subcellular location">
    <subcellularLocation>
        <location evidence="1">Membrane</location>
        <topology evidence="1">Multi-pass membrane protein</topology>
    </subcellularLocation>
</comment>
<keyword evidence="9" id="KW-1185">Reference proteome</keyword>
<evidence type="ECO:0000256" key="4">
    <source>
        <dbReference type="SAM" id="MobiDB-lite"/>
    </source>
</evidence>
<sequence length="468" mass="53203">MNVEVEIRAAAEALLSSSTSNQQPSSQLQQNFNSQATRYATEDVVTGMQRSGHMSVVRRFFCLFVTFDLLFITLMWLIIILLNGDDIVSALSKQIVHYNIHTSLFDIVMAATCRFTFLLLFYGLLYICHWWVIALSTAGTCAFLIGKVFVYNWTLANQPVFHVLLVLISFVLSWGEAWFLDFRVLPQELQAIEYLQGVSSYQSERAPLLGNYLQGLQRIDDYTESIGNFYSPMDSPQSSDEEGDTRRSGARGRALSQDMKYRREGQEVLEVSWRILNSPDWKLEKETPEGDAVYSKKMPLAGKVLKLTGAIDFPPKRLLNELFDKVENHPEWNPTILETRTVQVIDDHTDINYQVAREVGGGIVSSRDFVNLRHWGMKDGCYVSAGVSVKHPSVPPVKQYVRGENGPTCWVMRPVAGDENRCVFQWLLNINLKGWLPHSIVDAALTASMLDYVRCVREYTAKLKQESQ</sequence>
<accession>A0A067RND7</accession>
<organism evidence="8 9">
    <name type="scientific">Zootermopsis nevadensis</name>
    <name type="common">Dampwood termite</name>
    <dbReference type="NCBI Taxonomy" id="136037"/>
    <lineage>
        <taxon>Eukaryota</taxon>
        <taxon>Metazoa</taxon>
        <taxon>Ecdysozoa</taxon>
        <taxon>Arthropoda</taxon>
        <taxon>Hexapoda</taxon>
        <taxon>Insecta</taxon>
        <taxon>Pterygota</taxon>
        <taxon>Neoptera</taxon>
        <taxon>Polyneoptera</taxon>
        <taxon>Dictyoptera</taxon>
        <taxon>Blattodea</taxon>
        <taxon>Blattoidea</taxon>
        <taxon>Termitoidae</taxon>
        <taxon>Termopsidae</taxon>
        <taxon>Zootermopsis</taxon>
    </lineage>
</organism>
<evidence type="ECO:0000256" key="5">
    <source>
        <dbReference type="SAM" id="Phobius"/>
    </source>
</evidence>
<keyword evidence="3 5" id="KW-0472">Membrane</keyword>
<dbReference type="Gene3D" id="3.30.530.20">
    <property type="match status" value="1"/>
</dbReference>
<dbReference type="SMART" id="SM00234">
    <property type="entry name" value="START"/>
    <property type="match status" value="1"/>
</dbReference>
<evidence type="ECO:0000256" key="3">
    <source>
        <dbReference type="ARBA" id="ARBA00023136"/>
    </source>
</evidence>
<dbReference type="InParanoid" id="A0A067RND7"/>
<dbReference type="GO" id="GO:0008289">
    <property type="term" value="F:lipid binding"/>
    <property type="evidence" value="ECO:0007669"/>
    <property type="project" value="InterPro"/>
</dbReference>
<feature type="transmembrane region" description="Helical" evidence="5">
    <location>
        <begin position="132"/>
        <end position="154"/>
    </location>
</feature>
<keyword evidence="5" id="KW-1133">Transmembrane helix</keyword>
<dbReference type="PANTHER" id="PTHR46121:SF4">
    <property type="entry name" value="STEROIDOGENIC ACUTE REGULATORY PROTEIN-LIKE"/>
    <property type="match status" value="1"/>
</dbReference>
<dbReference type="GO" id="GO:0140284">
    <property type="term" value="C:endoplasmic reticulum-endosome membrane contact site"/>
    <property type="evidence" value="ECO:0007669"/>
    <property type="project" value="TreeGrafter"/>
</dbReference>
<evidence type="ECO:0000313" key="8">
    <source>
        <dbReference type="EMBL" id="KDR22110.1"/>
    </source>
</evidence>
<dbReference type="InterPro" id="IPR019498">
    <property type="entry name" value="MENTAL"/>
</dbReference>
<feature type="transmembrane region" description="Helical" evidence="5">
    <location>
        <begin position="60"/>
        <end position="82"/>
    </location>
</feature>
<feature type="transmembrane region" description="Helical" evidence="5">
    <location>
        <begin position="102"/>
        <end position="125"/>
    </location>
</feature>
<feature type="transmembrane region" description="Helical" evidence="5">
    <location>
        <begin position="160"/>
        <end position="180"/>
    </location>
</feature>
<dbReference type="Proteomes" id="UP000027135">
    <property type="component" value="Unassembled WGS sequence"/>
</dbReference>
<gene>
    <name evidence="8" type="ORF">L798_02073</name>
</gene>
<dbReference type="Pfam" id="PF01852">
    <property type="entry name" value="START"/>
    <property type="match status" value="1"/>
</dbReference>
<dbReference type="GO" id="GO:0031902">
    <property type="term" value="C:late endosome membrane"/>
    <property type="evidence" value="ECO:0007669"/>
    <property type="project" value="TreeGrafter"/>
</dbReference>
<dbReference type="AlphaFoldDB" id="A0A067RND7"/>
<feature type="domain" description="START" evidence="6">
    <location>
        <begin position="277"/>
        <end position="465"/>
    </location>
</feature>
<evidence type="ECO:0000313" key="9">
    <source>
        <dbReference type="Proteomes" id="UP000027135"/>
    </source>
</evidence>
<dbReference type="OMA" id="AYHMQYD"/>
<evidence type="ECO:0000259" key="7">
    <source>
        <dbReference type="PROSITE" id="PS51439"/>
    </source>
</evidence>
<dbReference type="GO" id="GO:0005765">
    <property type="term" value="C:lysosomal membrane"/>
    <property type="evidence" value="ECO:0007669"/>
    <property type="project" value="TreeGrafter"/>
</dbReference>
<dbReference type="CDD" id="cd08868">
    <property type="entry name" value="START_STARD1_3_like"/>
    <property type="match status" value="1"/>
</dbReference>
<dbReference type="GO" id="GO:0099044">
    <property type="term" value="P:vesicle tethering to endoplasmic reticulum"/>
    <property type="evidence" value="ECO:0007669"/>
    <property type="project" value="TreeGrafter"/>
</dbReference>
<proteinExistence type="predicted"/>
<protein>
    <submittedName>
        <fullName evidence="8">StAR-related lipid transfer protein 3</fullName>
    </submittedName>
</protein>
<dbReference type="InterPro" id="IPR023393">
    <property type="entry name" value="START-like_dom_sf"/>
</dbReference>
<dbReference type="SUPFAM" id="SSF55961">
    <property type="entry name" value="Bet v1-like"/>
    <property type="match status" value="1"/>
</dbReference>
<dbReference type="PROSITE" id="PS50848">
    <property type="entry name" value="START"/>
    <property type="match status" value="1"/>
</dbReference>
<dbReference type="InterPro" id="IPR002913">
    <property type="entry name" value="START_lipid-bd_dom"/>
</dbReference>
<dbReference type="PROSITE" id="PS51439">
    <property type="entry name" value="MENTAL"/>
    <property type="match status" value="1"/>
</dbReference>
<dbReference type="PANTHER" id="PTHR46121">
    <property type="entry name" value="STEROIDOGENIC ACUTE REGULATORY PROTEIN-LIKE"/>
    <property type="match status" value="1"/>
</dbReference>
<name>A0A067RND7_ZOONE</name>
<dbReference type="PRINTS" id="PR00978">
    <property type="entry name" value="STARPROTEIN"/>
</dbReference>
<dbReference type="InterPro" id="IPR000799">
    <property type="entry name" value="StAR-like"/>
</dbReference>
<dbReference type="FunCoup" id="A0A067RND7">
    <property type="interactions" value="950"/>
</dbReference>
<keyword evidence="2 5" id="KW-0812">Transmembrane</keyword>
<dbReference type="EMBL" id="KK852521">
    <property type="protein sequence ID" value="KDR22110.1"/>
    <property type="molecule type" value="Genomic_DNA"/>
</dbReference>
<dbReference type="STRING" id="136037.A0A067RND7"/>
<evidence type="ECO:0000256" key="1">
    <source>
        <dbReference type="ARBA" id="ARBA00004141"/>
    </source>
</evidence>